<organism evidence="1 3">
    <name type="scientific">Bacteroides caccae</name>
    <dbReference type="NCBI Taxonomy" id="47678"/>
    <lineage>
        <taxon>Bacteria</taxon>
        <taxon>Pseudomonadati</taxon>
        <taxon>Bacteroidota</taxon>
        <taxon>Bacteroidia</taxon>
        <taxon>Bacteroidales</taxon>
        <taxon>Bacteroidaceae</taxon>
        <taxon>Bacteroides</taxon>
    </lineage>
</organism>
<dbReference type="RefSeq" id="WP_055171069.1">
    <property type="nucleotide sequence ID" value="NZ_CZAI01000003.1"/>
</dbReference>
<dbReference type="EMBL" id="QSJD01000021">
    <property type="protein sequence ID" value="RHD46772.1"/>
    <property type="molecule type" value="Genomic_DNA"/>
</dbReference>
<reference evidence="2 4" key="2">
    <citation type="submission" date="2018-08" db="EMBL/GenBank/DDBJ databases">
        <title>A genome reference for cultivated species of the human gut microbiota.</title>
        <authorList>
            <person name="Zou Y."/>
            <person name="Xue W."/>
            <person name="Luo G."/>
        </authorList>
    </citation>
    <scope>NUCLEOTIDE SEQUENCE [LARGE SCALE GENOMIC DNA]</scope>
    <source>
        <strain evidence="2 4">AM31-16AC</strain>
    </source>
</reference>
<dbReference type="Proteomes" id="UP000095657">
    <property type="component" value="Unassembled WGS sequence"/>
</dbReference>
<dbReference type="EMBL" id="CZAI01000003">
    <property type="protein sequence ID" value="CUP14456.1"/>
    <property type="molecule type" value="Genomic_DNA"/>
</dbReference>
<gene>
    <name evidence="2" type="ORF">DW794_13670</name>
    <name evidence="1" type="ORF">ERS852494_01606</name>
</gene>
<evidence type="ECO:0000313" key="1">
    <source>
        <dbReference type="EMBL" id="CUP14456.1"/>
    </source>
</evidence>
<dbReference type="AlphaFoldDB" id="A0A174KVK4"/>
<dbReference type="Proteomes" id="UP000284689">
    <property type="component" value="Unassembled WGS sequence"/>
</dbReference>
<name>A0A174KVK4_9BACE</name>
<evidence type="ECO:0000313" key="4">
    <source>
        <dbReference type="Proteomes" id="UP000284689"/>
    </source>
</evidence>
<dbReference type="InterPro" id="IPR006522">
    <property type="entry name" value="Phage_virion_morphogenesis"/>
</dbReference>
<dbReference type="STRING" id="47678.ERS852494_01606"/>
<evidence type="ECO:0000313" key="2">
    <source>
        <dbReference type="EMBL" id="RHD46772.1"/>
    </source>
</evidence>
<accession>A0A174KVK4</accession>
<reference evidence="1 3" key="1">
    <citation type="submission" date="2015-09" db="EMBL/GenBank/DDBJ databases">
        <authorList>
            <consortium name="Pathogen Informatics"/>
        </authorList>
    </citation>
    <scope>NUCLEOTIDE SEQUENCE [LARGE SCALE GENOMIC DNA]</scope>
    <source>
        <strain evidence="1 3">2789STDY5834880</strain>
    </source>
</reference>
<protein>
    <submittedName>
        <fullName evidence="1">Mu-like prophage protein gpG</fullName>
    </submittedName>
</protein>
<proteinExistence type="predicted"/>
<sequence length="208" mass="23739">MNIQEFKQILLQKAAELNDFRHRKLPVLVGRTAKDHFQENFRQGGFVDGSLHPWQEVQRRKKGGKRASAKYGTLLSGRNHLFSSIKYIPGDSSVTVTNDVEYAALHNNGGQITTHPQVTPKMRKFAWAQYYQAAGITKRMKAGGKKRKAIEENLPEEALKWKRLALTTKETLDVKASIPKRQFIGESRELNQKIENLIETNITNILNK</sequence>
<evidence type="ECO:0000313" key="3">
    <source>
        <dbReference type="Proteomes" id="UP000095657"/>
    </source>
</evidence>
<dbReference type="Pfam" id="PF05069">
    <property type="entry name" value="Phage_tail_S"/>
    <property type="match status" value="1"/>
</dbReference>